<evidence type="ECO:0000313" key="2">
    <source>
        <dbReference type="Proteomes" id="UP000245876"/>
    </source>
</evidence>
<dbReference type="EMBL" id="QFFM01000003">
    <property type="protein sequence ID" value="PWG66625.1"/>
    <property type="molecule type" value="Genomic_DNA"/>
</dbReference>
<protein>
    <submittedName>
        <fullName evidence="1">Uncharacterized protein</fullName>
    </submittedName>
</protein>
<dbReference type="AlphaFoldDB" id="A0A2U2NBU9"/>
<accession>A0A2U2NBU9</accession>
<evidence type="ECO:0000313" key="1">
    <source>
        <dbReference type="EMBL" id="PWG66625.1"/>
    </source>
</evidence>
<reference evidence="1 2" key="1">
    <citation type="journal article" date="2018" name="Int. J. Syst. Evol. Microbiol.">
        <title>Bifidobacterium callitrichidarum sp. nov. from the faeces of the emperor tamarin (Saguinus imperator).</title>
        <authorList>
            <person name="Modesto M."/>
            <person name="Michelini S."/>
            <person name="Sansosti M.C."/>
            <person name="De Filippo C."/>
            <person name="Cavalieri D."/>
            <person name="Qvirist L."/>
            <person name="Andlid T."/>
            <person name="Spiezio C."/>
            <person name="Sandri C."/>
            <person name="Pascarelli S."/>
            <person name="Sgorbati B."/>
            <person name="Mattarelli P."/>
        </authorList>
    </citation>
    <scope>NUCLEOTIDE SEQUENCE [LARGE SCALE GENOMIC DNA]</scope>
    <source>
        <strain evidence="1 2">TRI 5</strain>
    </source>
</reference>
<dbReference type="RefSeq" id="WP_109056194.1">
    <property type="nucleotide sequence ID" value="NZ_QFFM01000003.1"/>
</dbReference>
<proteinExistence type="predicted"/>
<sequence>MTFPSAKLYLYASDTQSDDSEDGSIVSANMTYEDSGDIKFAIRGAVEVIGNPALLTMINSVIEDKSREDFKKDGVMVPAHFELTTVQRENQMSLMELSFDYMGEDSAITSVAFCGLLSEAAVNGIFLFLMYLGTIVSGEKQPEEE</sequence>
<comment type="caution">
    <text evidence="1">The sequence shown here is derived from an EMBL/GenBank/DDBJ whole genome shotgun (WGS) entry which is preliminary data.</text>
</comment>
<organism evidence="1 2">
    <name type="scientific">Bifidobacterium callitrichidarum</name>
    <dbReference type="NCBI Taxonomy" id="2052941"/>
    <lineage>
        <taxon>Bacteria</taxon>
        <taxon>Bacillati</taxon>
        <taxon>Actinomycetota</taxon>
        <taxon>Actinomycetes</taxon>
        <taxon>Bifidobacteriales</taxon>
        <taxon>Bifidobacteriaceae</taxon>
        <taxon>Bifidobacterium</taxon>
    </lineage>
</organism>
<name>A0A2U2NBU9_9BIFI</name>
<keyword evidence="2" id="KW-1185">Reference proteome</keyword>
<dbReference type="Proteomes" id="UP000245876">
    <property type="component" value="Unassembled WGS sequence"/>
</dbReference>
<gene>
    <name evidence="1" type="ORF">DF196_01615</name>
</gene>